<evidence type="ECO:0000313" key="4">
    <source>
        <dbReference type="EMBL" id="OEJ28953.1"/>
    </source>
</evidence>
<comment type="caution">
    <text evidence="4">The sequence shown here is derived from an EMBL/GenBank/DDBJ whole genome shotgun (WGS) entry which is preliminary data.</text>
</comment>
<feature type="coiled-coil region" evidence="1">
    <location>
        <begin position="157"/>
        <end position="212"/>
    </location>
</feature>
<feature type="region of interest" description="Disordered" evidence="2">
    <location>
        <begin position="369"/>
        <end position="416"/>
    </location>
</feature>
<evidence type="ECO:0000313" key="5">
    <source>
        <dbReference type="Proteomes" id="UP000095759"/>
    </source>
</evidence>
<gene>
    <name evidence="4" type="ORF">AS594_35575</name>
</gene>
<dbReference type="AlphaFoldDB" id="A0A1E5PHC5"/>
<feature type="compositionally biased region" description="Low complexity" evidence="2">
    <location>
        <begin position="399"/>
        <end position="416"/>
    </location>
</feature>
<accession>A0A1E5PHC5</accession>
<name>A0A1E5PHC5_9ACTN</name>
<dbReference type="Proteomes" id="UP000095759">
    <property type="component" value="Unassembled WGS sequence"/>
</dbReference>
<feature type="region of interest" description="Disordered" evidence="2">
    <location>
        <begin position="280"/>
        <end position="352"/>
    </location>
</feature>
<evidence type="ECO:0000256" key="3">
    <source>
        <dbReference type="SAM" id="Phobius"/>
    </source>
</evidence>
<feature type="compositionally biased region" description="Pro residues" evidence="2">
    <location>
        <begin position="287"/>
        <end position="298"/>
    </location>
</feature>
<keyword evidence="5" id="KW-1185">Reference proteome</keyword>
<organism evidence="4 5">
    <name type="scientific">Streptomyces agglomeratus</name>
    <dbReference type="NCBI Taxonomy" id="285458"/>
    <lineage>
        <taxon>Bacteria</taxon>
        <taxon>Bacillati</taxon>
        <taxon>Actinomycetota</taxon>
        <taxon>Actinomycetes</taxon>
        <taxon>Kitasatosporales</taxon>
        <taxon>Streptomycetaceae</taxon>
        <taxon>Streptomyces</taxon>
    </lineage>
</organism>
<reference evidence="4 5" key="1">
    <citation type="submission" date="2016-08" db="EMBL/GenBank/DDBJ databases">
        <title>Complete genome sequence of Streptomyces agglomeratus strain 6-3-2, a novel anti-MRSA actinomycete isolated from Wuli of Tebit, China.</title>
        <authorList>
            <person name="Chen X."/>
        </authorList>
    </citation>
    <scope>NUCLEOTIDE SEQUENCE [LARGE SCALE GENOMIC DNA]</scope>
    <source>
        <strain evidence="4 5">6-3-2</strain>
    </source>
</reference>
<keyword evidence="3" id="KW-0472">Membrane</keyword>
<keyword evidence="3" id="KW-0812">Transmembrane</keyword>
<feature type="transmembrane region" description="Helical" evidence="3">
    <location>
        <begin position="425"/>
        <end position="449"/>
    </location>
</feature>
<keyword evidence="1" id="KW-0175">Coiled coil</keyword>
<evidence type="ECO:0000256" key="1">
    <source>
        <dbReference type="SAM" id="Coils"/>
    </source>
</evidence>
<protein>
    <submittedName>
        <fullName evidence="4">Uncharacterized protein</fullName>
    </submittedName>
</protein>
<sequence length="519" mass="56622">MRGRPQANRLAEFLCGITEPRKLTVRTLAGLFPDGPSASTWATYLNGTQVIPKPLLGRLLTISVTDRAQRAGYAADAMRLWNAADKESRRPETDTESTQLVRLHQQLTDALTGQARAEQVASKANAALAELRHMGAYLESVINRQSVELRAAHDRERGELEYQLTQAQARLERTQSELKRAQRRRYTAEQAQQALAREALEAREQIARLQDKVAHLGAGPEPAALAVPVREIRLEDFDHRLDLISDDAALEDEELADLVDQAHLDLDDIPEDSRPRIVTGTLIQQRTPPPGTPQPRAPAEPDTGRAGLSETIPHNAVTSTTTPATAPRPHDSHHVTGAQGPPAPPQTGPASSARTELLARVAAGLHQLHTCPDRPSDGQRTPNTGTPPARTRASSVSFRAPRTTRPRSLSRPARPSSHAQLYPGLALWATLRTLVLGELPVVFVFVASYVVDGRDRNGFSVAGWIVMVAGGAFAFALSYRVLLGRMMFGEPVSSFKAAAIPLFLLGLFGVIRYWRSGMP</sequence>
<feature type="transmembrane region" description="Helical" evidence="3">
    <location>
        <begin position="495"/>
        <end position="514"/>
    </location>
</feature>
<feature type="transmembrane region" description="Helical" evidence="3">
    <location>
        <begin position="461"/>
        <end position="483"/>
    </location>
</feature>
<dbReference type="EMBL" id="MEHJ01000001">
    <property type="protein sequence ID" value="OEJ28953.1"/>
    <property type="molecule type" value="Genomic_DNA"/>
</dbReference>
<feature type="compositionally biased region" description="Low complexity" evidence="2">
    <location>
        <begin position="316"/>
        <end position="327"/>
    </location>
</feature>
<evidence type="ECO:0000256" key="2">
    <source>
        <dbReference type="SAM" id="MobiDB-lite"/>
    </source>
</evidence>
<feature type="compositionally biased region" description="Polar residues" evidence="2">
    <location>
        <begin position="378"/>
        <end position="397"/>
    </location>
</feature>
<keyword evidence="3" id="KW-1133">Transmembrane helix</keyword>
<proteinExistence type="predicted"/>